<dbReference type="AlphaFoldDB" id="A0A846XGX7"/>
<protein>
    <submittedName>
        <fullName evidence="7">TetR/AcrR family transcriptional regulator</fullName>
    </submittedName>
</protein>
<name>A0A846XGX7_9NOCA</name>
<dbReference type="PANTHER" id="PTHR30055">
    <property type="entry name" value="HTH-TYPE TRANSCRIPTIONAL REGULATOR RUTR"/>
    <property type="match status" value="1"/>
</dbReference>
<dbReference type="Gene3D" id="1.10.10.60">
    <property type="entry name" value="Homeodomain-like"/>
    <property type="match status" value="1"/>
</dbReference>
<sequence>MGYPDRRQEILDGAARLLAQRGITGCTVRGIAEDVGILAGSLYYHFDSKDAIVEEIVAGYLTQLADRCAEVATTRTDGRTRLQALVAASLEVCHANADASDIYQANRGYFTRDERFAKIRLLAAQVQQSWNDVIEAGIREGAFRGDIDKRVFHRYLRDAVFLSSRWFTPTAQYLLPDLAADTARIFLDGFTRAPGEPAP</sequence>
<feature type="DNA-binding region" description="H-T-H motif" evidence="5">
    <location>
        <begin position="27"/>
        <end position="46"/>
    </location>
</feature>
<reference evidence="7 8" key="1">
    <citation type="submission" date="2020-04" db="EMBL/GenBank/DDBJ databases">
        <title>MicrobeNet Type strains.</title>
        <authorList>
            <person name="Nicholson A.C."/>
        </authorList>
    </citation>
    <scope>NUCLEOTIDE SEQUENCE [LARGE SCALE GENOMIC DNA]</scope>
    <source>
        <strain evidence="7 8">DSM 45078</strain>
    </source>
</reference>
<dbReference type="Gene3D" id="1.10.357.10">
    <property type="entry name" value="Tetracycline Repressor, domain 2"/>
    <property type="match status" value="1"/>
</dbReference>
<accession>A0A846XGX7</accession>
<keyword evidence="4" id="KW-0804">Transcription</keyword>
<dbReference type="SUPFAM" id="SSF46689">
    <property type="entry name" value="Homeodomain-like"/>
    <property type="match status" value="1"/>
</dbReference>
<keyword evidence="1" id="KW-0678">Repressor</keyword>
<gene>
    <name evidence="7" type="ORF">HGA13_08645</name>
</gene>
<evidence type="ECO:0000259" key="6">
    <source>
        <dbReference type="PROSITE" id="PS50977"/>
    </source>
</evidence>
<dbReference type="InterPro" id="IPR009057">
    <property type="entry name" value="Homeodomain-like_sf"/>
</dbReference>
<dbReference type="PANTHER" id="PTHR30055:SF175">
    <property type="entry name" value="HTH-TYPE TRANSCRIPTIONAL REPRESSOR KSTR2"/>
    <property type="match status" value="1"/>
</dbReference>
<evidence type="ECO:0000256" key="4">
    <source>
        <dbReference type="ARBA" id="ARBA00023163"/>
    </source>
</evidence>
<dbReference type="InterPro" id="IPR050109">
    <property type="entry name" value="HTH-type_TetR-like_transc_reg"/>
</dbReference>
<evidence type="ECO:0000256" key="2">
    <source>
        <dbReference type="ARBA" id="ARBA00023015"/>
    </source>
</evidence>
<dbReference type="PROSITE" id="PS50977">
    <property type="entry name" value="HTH_TETR_2"/>
    <property type="match status" value="1"/>
</dbReference>
<dbReference type="PRINTS" id="PR00455">
    <property type="entry name" value="HTHTETR"/>
</dbReference>
<dbReference type="InterPro" id="IPR001647">
    <property type="entry name" value="HTH_TetR"/>
</dbReference>
<dbReference type="Pfam" id="PF17932">
    <property type="entry name" value="TetR_C_24"/>
    <property type="match status" value="1"/>
</dbReference>
<comment type="caution">
    <text evidence="7">The sequence shown here is derived from an EMBL/GenBank/DDBJ whole genome shotgun (WGS) entry which is preliminary data.</text>
</comment>
<proteinExistence type="predicted"/>
<feature type="domain" description="HTH tetR-type" evidence="6">
    <location>
        <begin position="4"/>
        <end position="64"/>
    </location>
</feature>
<evidence type="ECO:0000313" key="8">
    <source>
        <dbReference type="Proteomes" id="UP000565715"/>
    </source>
</evidence>
<organism evidence="7 8">
    <name type="scientific">Nocardia speluncae</name>
    <dbReference type="NCBI Taxonomy" id="419477"/>
    <lineage>
        <taxon>Bacteria</taxon>
        <taxon>Bacillati</taxon>
        <taxon>Actinomycetota</taxon>
        <taxon>Actinomycetes</taxon>
        <taxon>Mycobacteriales</taxon>
        <taxon>Nocardiaceae</taxon>
        <taxon>Nocardia</taxon>
    </lineage>
</organism>
<dbReference type="Pfam" id="PF00440">
    <property type="entry name" value="TetR_N"/>
    <property type="match status" value="1"/>
</dbReference>
<evidence type="ECO:0000256" key="3">
    <source>
        <dbReference type="ARBA" id="ARBA00023125"/>
    </source>
</evidence>
<keyword evidence="2" id="KW-0805">Transcription regulation</keyword>
<dbReference type="GO" id="GO:0003700">
    <property type="term" value="F:DNA-binding transcription factor activity"/>
    <property type="evidence" value="ECO:0007669"/>
    <property type="project" value="TreeGrafter"/>
</dbReference>
<dbReference type="InterPro" id="IPR041490">
    <property type="entry name" value="KstR2_TetR_C"/>
</dbReference>
<dbReference type="Proteomes" id="UP000565715">
    <property type="component" value="Unassembled WGS sequence"/>
</dbReference>
<dbReference type="InterPro" id="IPR036271">
    <property type="entry name" value="Tet_transcr_reg_TetR-rel_C_sf"/>
</dbReference>
<evidence type="ECO:0000313" key="7">
    <source>
        <dbReference type="EMBL" id="NKY33134.1"/>
    </source>
</evidence>
<dbReference type="RefSeq" id="WP_068040399.1">
    <property type="nucleotide sequence ID" value="NZ_JAAXOO010000002.1"/>
</dbReference>
<dbReference type="GO" id="GO:0000976">
    <property type="term" value="F:transcription cis-regulatory region binding"/>
    <property type="evidence" value="ECO:0007669"/>
    <property type="project" value="TreeGrafter"/>
</dbReference>
<keyword evidence="3 5" id="KW-0238">DNA-binding</keyword>
<evidence type="ECO:0000256" key="5">
    <source>
        <dbReference type="PROSITE-ProRule" id="PRU00335"/>
    </source>
</evidence>
<evidence type="ECO:0000256" key="1">
    <source>
        <dbReference type="ARBA" id="ARBA00022491"/>
    </source>
</evidence>
<dbReference type="EMBL" id="JAAXOO010000002">
    <property type="protein sequence ID" value="NKY33134.1"/>
    <property type="molecule type" value="Genomic_DNA"/>
</dbReference>
<dbReference type="SUPFAM" id="SSF48498">
    <property type="entry name" value="Tetracyclin repressor-like, C-terminal domain"/>
    <property type="match status" value="1"/>
</dbReference>
<keyword evidence="8" id="KW-1185">Reference proteome</keyword>